<dbReference type="AlphaFoldDB" id="A0A834MDQ5"/>
<name>A0A834MDQ5_RHYFE</name>
<dbReference type="EMBL" id="JAACXV010012829">
    <property type="protein sequence ID" value="KAF7274424.1"/>
    <property type="molecule type" value="Genomic_DNA"/>
</dbReference>
<keyword evidence="3" id="KW-1185">Reference proteome</keyword>
<reference evidence="2" key="1">
    <citation type="submission" date="2020-08" db="EMBL/GenBank/DDBJ databases">
        <title>Genome sequencing and assembly of the red palm weevil Rhynchophorus ferrugineus.</title>
        <authorList>
            <person name="Dias G.B."/>
            <person name="Bergman C.M."/>
            <person name="Manee M."/>
        </authorList>
    </citation>
    <scope>NUCLEOTIDE SEQUENCE</scope>
    <source>
        <strain evidence="2">AA-2017</strain>
        <tissue evidence="2">Whole larva</tissue>
    </source>
</reference>
<organism evidence="2 3">
    <name type="scientific">Rhynchophorus ferrugineus</name>
    <name type="common">Red palm weevil</name>
    <name type="synonym">Curculio ferrugineus</name>
    <dbReference type="NCBI Taxonomy" id="354439"/>
    <lineage>
        <taxon>Eukaryota</taxon>
        <taxon>Metazoa</taxon>
        <taxon>Ecdysozoa</taxon>
        <taxon>Arthropoda</taxon>
        <taxon>Hexapoda</taxon>
        <taxon>Insecta</taxon>
        <taxon>Pterygota</taxon>
        <taxon>Neoptera</taxon>
        <taxon>Endopterygota</taxon>
        <taxon>Coleoptera</taxon>
        <taxon>Polyphaga</taxon>
        <taxon>Cucujiformia</taxon>
        <taxon>Curculionidae</taxon>
        <taxon>Dryophthorinae</taxon>
        <taxon>Rhynchophorus</taxon>
    </lineage>
</organism>
<protein>
    <submittedName>
        <fullName evidence="2">Uncharacterized protein</fullName>
    </submittedName>
</protein>
<accession>A0A834MDQ5</accession>
<sequence>MDLYSNLLYQEVTGNIFKNVSGNDDSPATEEDINDILKDIDAEEQTTMPWGTWVLQKVVDIILLPVKTFNFITDTLYWAATGQWTKENTTDVEETDGNRSKDQLQHMEGPLPEENKNQIPKIATQ</sequence>
<comment type="caution">
    <text evidence="2">The sequence shown here is derived from an EMBL/GenBank/DDBJ whole genome shotgun (WGS) entry which is preliminary data.</text>
</comment>
<feature type="compositionally biased region" description="Basic and acidic residues" evidence="1">
    <location>
        <begin position="96"/>
        <end position="105"/>
    </location>
</feature>
<evidence type="ECO:0000256" key="1">
    <source>
        <dbReference type="SAM" id="MobiDB-lite"/>
    </source>
</evidence>
<gene>
    <name evidence="2" type="ORF">GWI33_012919</name>
</gene>
<proteinExistence type="predicted"/>
<dbReference type="Proteomes" id="UP000625711">
    <property type="component" value="Unassembled WGS sequence"/>
</dbReference>
<evidence type="ECO:0000313" key="2">
    <source>
        <dbReference type="EMBL" id="KAF7274424.1"/>
    </source>
</evidence>
<feature type="region of interest" description="Disordered" evidence="1">
    <location>
        <begin position="84"/>
        <end position="125"/>
    </location>
</feature>
<evidence type="ECO:0000313" key="3">
    <source>
        <dbReference type="Proteomes" id="UP000625711"/>
    </source>
</evidence>